<dbReference type="Proteomes" id="UP001189429">
    <property type="component" value="Unassembled WGS sequence"/>
</dbReference>
<sequence length="181" mass="20692">MSDAETGGPPTELSRHLALEVGKAPAIFRYGAIIGYVVYAFIVVFVDYHAMYLFYHNGGILPLMVLILLGCALGVDPAATYLFRSRPLLLMGRISYNQYILQETVWDFAEYNIGVHSSFWKKVLFPVLLLASAYLCERFFTSPLTQWQRWRQEKNIKGIDDWAIEKTLSIKSTLSEKVSIW</sequence>
<evidence type="ECO:0000256" key="1">
    <source>
        <dbReference type="SAM" id="Phobius"/>
    </source>
</evidence>
<proteinExistence type="predicted"/>
<keyword evidence="1" id="KW-0472">Membrane</keyword>
<accession>A0ABN9PQV7</accession>
<dbReference type="EMBL" id="CAUYUJ010001114">
    <property type="protein sequence ID" value="CAK0794262.1"/>
    <property type="molecule type" value="Genomic_DNA"/>
</dbReference>
<evidence type="ECO:0000313" key="3">
    <source>
        <dbReference type="Proteomes" id="UP001189429"/>
    </source>
</evidence>
<name>A0ABN9PQV7_9DINO</name>
<evidence type="ECO:0000313" key="2">
    <source>
        <dbReference type="EMBL" id="CAK0794262.1"/>
    </source>
</evidence>
<reference evidence="2" key="1">
    <citation type="submission" date="2023-10" db="EMBL/GenBank/DDBJ databases">
        <authorList>
            <person name="Chen Y."/>
            <person name="Shah S."/>
            <person name="Dougan E. K."/>
            <person name="Thang M."/>
            <person name="Chan C."/>
        </authorList>
    </citation>
    <scope>NUCLEOTIDE SEQUENCE [LARGE SCALE GENOMIC DNA]</scope>
</reference>
<keyword evidence="3" id="KW-1185">Reference proteome</keyword>
<gene>
    <name evidence="2" type="ORF">PCOR1329_LOCUS4325</name>
</gene>
<comment type="caution">
    <text evidence="2">The sequence shown here is derived from an EMBL/GenBank/DDBJ whole genome shotgun (WGS) entry which is preliminary data.</text>
</comment>
<protein>
    <submittedName>
        <fullName evidence="2">Uncharacterized protein</fullName>
    </submittedName>
</protein>
<keyword evidence="1" id="KW-0812">Transmembrane</keyword>
<organism evidence="2 3">
    <name type="scientific">Prorocentrum cordatum</name>
    <dbReference type="NCBI Taxonomy" id="2364126"/>
    <lineage>
        <taxon>Eukaryota</taxon>
        <taxon>Sar</taxon>
        <taxon>Alveolata</taxon>
        <taxon>Dinophyceae</taxon>
        <taxon>Prorocentrales</taxon>
        <taxon>Prorocentraceae</taxon>
        <taxon>Prorocentrum</taxon>
    </lineage>
</organism>
<feature type="transmembrane region" description="Helical" evidence="1">
    <location>
        <begin position="60"/>
        <end position="83"/>
    </location>
</feature>
<feature type="transmembrane region" description="Helical" evidence="1">
    <location>
        <begin position="27"/>
        <end position="48"/>
    </location>
</feature>
<keyword evidence="1" id="KW-1133">Transmembrane helix</keyword>